<evidence type="ECO:0000256" key="2">
    <source>
        <dbReference type="ARBA" id="ARBA00023125"/>
    </source>
</evidence>
<name>A0A839TW13_9BACL</name>
<dbReference type="Gene3D" id="3.40.50.2300">
    <property type="match status" value="2"/>
</dbReference>
<dbReference type="InterPro" id="IPR046335">
    <property type="entry name" value="LacI/GalR-like_sensor"/>
</dbReference>
<dbReference type="Gene3D" id="1.10.260.40">
    <property type="entry name" value="lambda repressor-like DNA-binding domains"/>
    <property type="match status" value="1"/>
</dbReference>
<dbReference type="Proteomes" id="UP000517523">
    <property type="component" value="Unassembled WGS sequence"/>
</dbReference>
<dbReference type="InterPro" id="IPR000843">
    <property type="entry name" value="HTH_LacI"/>
</dbReference>
<keyword evidence="3" id="KW-0804">Transcription</keyword>
<comment type="caution">
    <text evidence="5">The sequence shown here is derived from an EMBL/GenBank/DDBJ whole genome shotgun (WGS) entry which is preliminary data.</text>
</comment>
<accession>A0A839TW13</accession>
<dbReference type="GO" id="GO:0000976">
    <property type="term" value="F:transcription cis-regulatory region binding"/>
    <property type="evidence" value="ECO:0007669"/>
    <property type="project" value="TreeGrafter"/>
</dbReference>
<evidence type="ECO:0000313" key="5">
    <source>
        <dbReference type="EMBL" id="MBB3131046.1"/>
    </source>
</evidence>
<dbReference type="Pfam" id="PF00356">
    <property type="entry name" value="LacI"/>
    <property type="match status" value="1"/>
</dbReference>
<dbReference type="PANTHER" id="PTHR30146">
    <property type="entry name" value="LACI-RELATED TRANSCRIPTIONAL REPRESSOR"/>
    <property type="match status" value="1"/>
</dbReference>
<evidence type="ECO:0000256" key="3">
    <source>
        <dbReference type="ARBA" id="ARBA00023163"/>
    </source>
</evidence>
<dbReference type="AlphaFoldDB" id="A0A839TW13"/>
<dbReference type="RefSeq" id="WP_183585459.1">
    <property type="nucleotide sequence ID" value="NZ_JACHXJ010000006.1"/>
</dbReference>
<gene>
    <name evidence="5" type="ORF">FHS19_005766</name>
</gene>
<dbReference type="InterPro" id="IPR028082">
    <property type="entry name" value="Peripla_BP_I"/>
</dbReference>
<reference evidence="5 6" key="1">
    <citation type="submission" date="2020-08" db="EMBL/GenBank/DDBJ databases">
        <title>Genomic Encyclopedia of Type Strains, Phase III (KMG-III): the genomes of soil and plant-associated and newly described type strains.</title>
        <authorList>
            <person name="Whitman W."/>
        </authorList>
    </citation>
    <scope>NUCLEOTIDE SEQUENCE [LARGE SCALE GENOMIC DNA]</scope>
    <source>
        <strain evidence="5 6">CECT 5831</strain>
    </source>
</reference>
<dbReference type="InterPro" id="IPR010982">
    <property type="entry name" value="Lambda_DNA-bd_dom_sf"/>
</dbReference>
<sequence length="345" mass="38646">MRKNDINSIEIARIAGVSRSTVSRVINNYPNVPQATREKVMQVIERYGYSPNFSARIMTGMKTLTIGLFLISPEAIHDTLTHALISDVIESASSRGYYVLTHIIRSTRDTETVRKVKDTFYQRRIDGGIFIGAANQEPFIEELIAKGFVAGIVDQHLEGRLEPNRVICNFDNKLGIKQGVDYLVGLGHRNIAFIAGDPLRCSGPERMKAFQEAMTAHGLKVNSDWVLPSDFSERSGYQSTARWLQSNPDLPTVIFACNDSVAFGALRALNETGLRVPEDISLMGFDDHLLSSRIQPALTTIRVNFSEMIDMLTRQVIETIEDETQTFKKYVGTAELVIRNSCRKI</sequence>
<dbReference type="SUPFAM" id="SSF53822">
    <property type="entry name" value="Periplasmic binding protein-like I"/>
    <property type="match status" value="1"/>
</dbReference>
<organism evidence="5 6">
    <name type="scientific">Paenibacillus rhizosphaerae</name>
    <dbReference type="NCBI Taxonomy" id="297318"/>
    <lineage>
        <taxon>Bacteria</taxon>
        <taxon>Bacillati</taxon>
        <taxon>Bacillota</taxon>
        <taxon>Bacilli</taxon>
        <taxon>Bacillales</taxon>
        <taxon>Paenibacillaceae</taxon>
        <taxon>Paenibacillus</taxon>
    </lineage>
</organism>
<dbReference type="Pfam" id="PF13377">
    <property type="entry name" value="Peripla_BP_3"/>
    <property type="match status" value="1"/>
</dbReference>
<dbReference type="CDD" id="cd06267">
    <property type="entry name" value="PBP1_LacI_sugar_binding-like"/>
    <property type="match status" value="1"/>
</dbReference>
<proteinExistence type="predicted"/>
<feature type="domain" description="HTH lacI-type" evidence="4">
    <location>
        <begin position="6"/>
        <end position="60"/>
    </location>
</feature>
<evidence type="ECO:0000313" key="6">
    <source>
        <dbReference type="Proteomes" id="UP000517523"/>
    </source>
</evidence>
<protein>
    <submittedName>
        <fullName evidence="5">LacI family transcriptional regulator</fullName>
    </submittedName>
</protein>
<dbReference type="PANTHER" id="PTHR30146:SF153">
    <property type="entry name" value="LACTOSE OPERON REPRESSOR"/>
    <property type="match status" value="1"/>
</dbReference>
<dbReference type="PROSITE" id="PS50932">
    <property type="entry name" value="HTH_LACI_2"/>
    <property type="match status" value="1"/>
</dbReference>
<dbReference type="SMART" id="SM00354">
    <property type="entry name" value="HTH_LACI"/>
    <property type="match status" value="1"/>
</dbReference>
<dbReference type="GO" id="GO:0003700">
    <property type="term" value="F:DNA-binding transcription factor activity"/>
    <property type="evidence" value="ECO:0007669"/>
    <property type="project" value="TreeGrafter"/>
</dbReference>
<dbReference type="CDD" id="cd01392">
    <property type="entry name" value="HTH_LacI"/>
    <property type="match status" value="1"/>
</dbReference>
<dbReference type="SUPFAM" id="SSF47413">
    <property type="entry name" value="lambda repressor-like DNA-binding domains"/>
    <property type="match status" value="1"/>
</dbReference>
<keyword evidence="1" id="KW-0805">Transcription regulation</keyword>
<evidence type="ECO:0000259" key="4">
    <source>
        <dbReference type="PROSITE" id="PS50932"/>
    </source>
</evidence>
<dbReference type="EMBL" id="JACHXJ010000006">
    <property type="protein sequence ID" value="MBB3131046.1"/>
    <property type="molecule type" value="Genomic_DNA"/>
</dbReference>
<keyword evidence="2" id="KW-0238">DNA-binding</keyword>
<evidence type="ECO:0000256" key="1">
    <source>
        <dbReference type="ARBA" id="ARBA00023015"/>
    </source>
</evidence>